<keyword evidence="3" id="KW-1185">Reference proteome</keyword>
<proteinExistence type="predicted"/>
<evidence type="ECO:0000256" key="1">
    <source>
        <dbReference type="SAM" id="SignalP"/>
    </source>
</evidence>
<feature type="signal peptide" evidence="1">
    <location>
        <begin position="1"/>
        <end position="20"/>
    </location>
</feature>
<comment type="caution">
    <text evidence="2">The sequence shown here is derived from an EMBL/GenBank/DDBJ whole genome shotgun (WGS) entry which is preliminary data.</text>
</comment>
<sequence>MRFTKHLLLLFLFIAGIALSAPSQFNWKPRADGNYTGIEVTSRGFVIPNPVVPKPVIPKPVVPKPVVPKPDIPNPANGPASQPCKRAGACDWDDLVQDGARKENDLARALDEHHERPSTWDRFTTEYSVKELGAEPVPGEVSSAMHKDGFRVEQVFDYAKVEVRNTQGQGSKLMGFFDYDGEAVIITNVVSGRRSEMHLSEMLANSLTRCSPGGDQGAALKFIYLAKIVNPETTTIMREAVRKAGGGTSQTFTPRTPGFHALLASPNGRIVPSMLTDHARSMGERIDKIRIDLDQRMMIFDLK</sequence>
<dbReference type="EMBL" id="JBFXLS010000031">
    <property type="protein sequence ID" value="KAL2826277.1"/>
    <property type="molecule type" value="Genomic_DNA"/>
</dbReference>
<organism evidence="2 3">
    <name type="scientific">Aspergillus cavernicola</name>
    <dbReference type="NCBI Taxonomy" id="176166"/>
    <lineage>
        <taxon>Eukaryota</taxon>
        <taxon>Fungi</taxon>
        <taxon>Dikarya</taxon>
        <taxon>Ascomycota</taxon>
        <taxon>Pezizomycotina</taxon>
        <taxon>Eurotiomycetes</taxon>
        <taxon>Eurotiomycetidae</taxon>
        <taxon>Eurotiales</taxon>
        <taxon>Aspergillaceae</taxon>
        <taxon>Aspergillus</taxon>
        <taxon>Aspergillus subgen. Nidulantes</taxon>
    </lineage>
</organism>
<gene>
    <name evidence="2" type="ORF">BDW59DRAFT_161115</name>
</gene>
<feature type="chain" id="PRO_5045678786" evidence="1">
    <location>
        <begin position="21"/>
        <end position="303"/>
    </location>
</feature>
<accession>A0ABR4IF94</accession>
<protein>
    <submittedName>
        <fullName evidence="2">Uncharacterized protein</fullName>
    </submittedName>
</protein>
<evidence type="ECO:0000313" key="3">
    <source>
        <dbReference type="Proteomes" id="UP001610335"/>
    </source>
</evidence>
<dbReference type="Proteomes" id="UP001610335">
    <property type="component" value="Unassembled WGS sequence"/>
</dbReference>
<evidence type="ECO:0000313" key="2">
    <source>
        <dbReference type="EMBL" id="KAL2826277.1"/>
    </source>
</evidence>
<name>A0ABR4IF94_9EURO</name>
<reference evidence="2 3" key="1">
    <citation type="submission" date="2024-07" db="EMBL/GenBank/DDBJ databases">
        <title>Section-level genome sequencing and comparative genomics of Aspergillus sections Usti and Cavernicolus.</title>
        <authorList>
            <consortium name="Lawrence Berkeley National Laboratory"/>
            <person name="Nybo J.L."/>
            <person name="Vesth T.C."/>
            <person name="Theobald S."/>
            <person name="Frisvad J.C."/>
            <person name="Larsen T.O."/>
            <person name="Kjaerboelling I."/>
            <person name="Rothschild-Mancinelli K."/>
            <person name="Lyhne E.K."/>
            <person name="Kogle M.E."/>
            <person name="Barry K."/>
            <person name="Clum A."/>
            <person name="Na H."/>
            <person name="Ledsgaard L."/>
            <person name="Lin J."/>
            <person name="Lipzen A."/>
            <person name="Kuo A."/>
            <person name="Riley R."/>
            <person name="Mondo S."/>
            <person name="LaButti K."/>
            <person name="Haridas S."/>
            <person name="Pangalinan J."/>
            <person name="Salamov A.A."/>
            <person name="Simmons B.A."/>
            <person name="Magnuson J.K."/>
            <person name="Chen J."/>
            <person name="Drula E."/>
            <person name="Henrissat B."/>
            <person name="Wiebenga A."/>
            <person name="Lubbers R.J."/>
            <person name="Gomes A.C."/>
            <person name="Makela M.R."/>
            <person name="Stajich J."/>
            <person name="Grigoriev I.V."/>
            <person name="Mortensen U.H."/>
            <person name="De vries R.P."/>
            <person name="Baker S.E."/>
            <person name="Andersen M.R."/>
        </authorList>
    </citation>
    <scope>NUCLEOTIDE SEQUENCE [LARGE SCALE GENOMIC DNA]</scope>
    <source>
        <strain evidence="2 3">CBS 600.67</strain>
    </source>
</reference>
<keyword evidence="1" id="KW-0732">Signal</keyword>